<keyword evidence="5" id="KW-1185">Reference proteome</keyword>
<feature type="compositionally biased region" description="Polar residues" evidence="2">
    <location>
        <begin position="661"/>
        <end position="687"/>
    </location>
</feature>
<dbReference type="InterPro" id="IPR000219">
    <property type="entry name" value="DH_dom"/>
</dbReference>
<dbReference type="Proteomes" id="UP000290288">
    <property type="component" value="Unassembled WGS sequence"/>
</dbReference>
<dbReference type="InterPro" id="IPR051492">
    <property type="entry name" value="Dynamin-Rho_GEF"/>
</dbReference>
<dbReference type="GO" id="GO:0032955">
    <property type="term" value="P:regulation of division septum assembly"/>
    <property type="evidence" value="ECO:0007669"/>
    <property type="project" value="TreeGrafter"/>
</dbReference>
<feature type="compositionally biased region" description="Basic and acidic residues" evidence="2">
    <location>
        <begin position="923"/>
        <end position="932"/>
    </location>
</feature>
<dbReference type="Gene3D" id="1.20.1270.60">
    <property type="entry name" value="Arfaptin homology (AH) domain/BAR domain"/>
    <property type="match status" value="1"/>
</dbReference>
<dbReference type="GO" id="GO:0031991">
    <property type="term" value="P:regulation of actomyosin contractile ring contraction"/>
    <property type="evidence" value="ECO:0007669"/>
    <property type="project" value="TreeGrafter"/>
</dbReference>
<dbReference type="SUPFAM" id="SSF103657">
    <property type="entry name" value="BAR/IMD domain-like"/>
    <property type="match status" value="1"/>
</dbReference>
<dbReference type="SMART" id="SM00325">
    <property type="entry name" value="RhoGEF"/>
    <property type="match status" value="1"/>
</dbReference>
<feature type="compositionally biased region" description="Low complexity" evidence="2">
    <location>
        <begin position="48"/>
        <end position="70"/>
    </location>
</feature>
<dbReference type="InterPro" id="IPR035899">
    <property type="entry name" value="DBL_dom_sf"/>
</dbReference>
<dbReference type="PANTHER" id="PTHR22834">
    <property type="entry name" value="NUCLEAR FUSION PROTEIN FUS2"/>
    <property type="match status" value="1"/>
</dbReference>
<feature type="region of interest" description="Disordered" evidence="2">
    <location>
        <begin position="137"/>
        <end position="182"/>
    </location>
</feature>
<dbReference type="Pfam" id="PF00621">
    <property type="entry name" value="RhoGEF"/>
    <property type="match status" value="1"/>
</dbReference>
<gene>
    <name evidence="4" type="ORF">EST38_g863</name>
</gene>
<dbReference type="InterPro" id="IPR027267">
    <property type="entry name" value="AH/BAR_dom_sf"/>
</dbReference>
<dbReference type="OrthoDB" id="10256089at2759"/>
<dbReference type="PROSITE" id="PS50010">
    <property type="entry name" value="DH_2"/>
    <property type="match status" value="1"/>
</dbReference>
<dbReference type="GO" id="GO:0005737">
    <property type="term" value="C:cytoplasm"/>
    <property type="evidence" value="ECO:0007669"/>
    <property type="project" value="TreeGrafter"/>
</dbReference>
<dbReference type="AlphaFoldDB" id="A0A4Q2DX94"/>
<accession>A0A4Q2DX94</accession>
<evidence type="ECO:0000259" key="3">
    <source>
        <dbReference type="PROSITE" id="PS50010"/>
    </source>
</evidence>
<feature type="coiled-coil region" evidence="1">
    <location>
        <begin position="334"/>
        <end position="364"/>
    </location>
</feature>
<comment type="caution">
    <text evidence="4">The sequence shown here is derived from an EMBL/GenBank/DDBJ whole genome shotgun (WGS) entry which is preliminary data.</text>
</comment>
<evidence type="ECO:0000313" key="5">
    <source>
        <dbReference type="Proteomes" id="UP000290288"/>
    </source>
</evidence>
<feature type="domain" description="DH" evidence="3">
    <location>
        <begin position="182"/>
        <end position="354"/>
    </location>
</feature>
<evidence type="ECO:0000256" key="2">
    <source>
        <dbReference type="SAM" id="MobiDB-lite"/>
    </source>
</evidence>
<name>A0A4Q2DX94_9AGAR</name>
<feature type="compositionally biased region" description="Basic and acidic residues" evidence="2">
    <location>
        <begin position="896"/>
        <end position="914"/>
    </location>
</feature>
<feature type="compositionally biased region" description="Polar residues" evidence="2">
    <location>
        <begin position="71"/>
        <end position="87"/>
    </location>
</feature>
<dbReference type="PANTHER" id="PTHR22834:SF20">
    <property type="entry name" value="SH3 DOMAIN-CONTAINING PROTEIN"/>
    <property type="match status" value="1"/>
</dbReference>
<protein>
    <recommendedName>
        <fullName evidence="3">DH domain-containing protein</fullName>
    </recommendedName>
</protein>
<dbReference type="STRING" id="2316362.A0A4Q2DX94"/>
<evidence type="ECO:0000313" key="4">
    <source>
        <dbReference type="EMBL" id="RXW24959.1"/>
    </source>
</evidence>
<feature type="compositionally biased region" description="Low complexity" evidence="2">
    <location>
        <begin position="155"/>
        <end position="174"/>
    </location>
</feature>
<feature type="region of interest" description="Disordered" evidence="2">
    <location>
        <begin position="632"/>
        <end position="932"/>
    </location>
</feature>
<dbReference type="GO" id="GO:0005085">
    <property type="term" value="F:guanyl-nucleotide exchange factor activity"/>
    <property type="evidence" value="ECO:0007669"/>
    <property type="project" value="InterPro"/>
</dbReference>
<reference evidence="4 5" key="1">
    <citation type="submission" date="2019-01" db="EMBL/GenBank/DDBJ databases">
        <title>Draft genome sequence of Psathyrella aberdarensis IHI B618.</title>
        <authorList>
            <person name="Buettner E."/>
            <person name="Kellner H."/>
        </authorList>
    </citation>
    <scope>NUCLEOTIDE SEQUENCE [LARGE SCALE GENOMIC DNA]</scope>
    <source>
        <strain evidence="4 5">IHI B618</strain>
    </source>
</reference>
<keyword evidence="1" id="KW-0175">Coiled coil</keyword>
<evidence type="ECO:0000256" key="1">
    <source>
        <dbReference type="SAM" id="Coils"/>
    </source>
</evidence>
<feature type="compositionally biased region" description="Low complexity" evidence="2">
    <location>
        <begin position="688"/>
        <end position="697"/>
    </location>
</feature>
<dbReference type="EMBL" id="SDEE01000011">
    <property type="protein sequence ID" value="RXW24959.1"/>
    <property type="molecule type" value="Genomic_DNA"/>
</dbReference>
<dbReference type="SUPFAM" id="SSF48065">
    <property type="entry name" value="DBL homology domain (DH-domain)"/>
    <property type="match status" value="1"/>
</dbReference>
<dbReference type="CDD" id="cd00160">
    <property type="entry name" value="RhoGEF"/>
    <property type="match status" value="1"/>
</dbReference>
<dbReference type="Gene3D" id="1.20.900.10">
    <property type="entry name" value="Dbl homology (DH) domain"/>
    <property type="match status" value="1"/>
</dbReference>
<organism evidence="4 5">
    <name type="scientific">Candolleomyces aberdarensis</name>
    <dbReference type="NCBI Taxonomy" id="2316362"/>
    <lineage>
        <taxon>Eukaryota</taxon>
        <taxon>Fungi</taxon>
        <taxon>Dikarya</taxon>
        <taxon>Basidiomycota</taxon>
        <taxon>Agaricomycotina</taxon>
        <taxon>Agaricomycetes</taxon>
        <taxon>Agaricomycetidae</taxon>
        <taxon>Agaricales</taxon>
        <taxon>Agaricineae</taxon>
        <taxon>Psathyrellaceae</taxon>
        <taxon>Candolleomyces</taxon>
    </lineage>
</organism>
<feature type="region of interest" description="Disordered" evidence="2">
    <location>
        <begin position="1"/>
        <end position="116"/>
    </location>
</feature>
<feature type="compositionally biased region" description="Polar residues" evidence="2">
    <location>
        <begin position="33"/>
        <end position="47"/>
    </location>
</feature>
<sequence length="1024" mass="113313">MASACAGPRTEPTLTEPQKVVPHSDLVGVPRPRTQTALSLSNTANHASSGSPPLKPLRSPLRPPARSISSKSSGVNTRASTATQDSLDTPPPSAIDDTTIIVDPNSPGGGFPMTDRDSFATIDELLEEVTRLDSRNVLPKSLAARPDSPPTSFNSSTQTKSESPSSSVSLSAQVPPQPAMTKRQHALHELLSSERAYASDLALIREVHIPLALAELAVFSDGFCDELERALGSLVDGGVGEDCVGELFLQIIPDLEKPYQLYITKHPGALQHLQNLTQTPALQAYLSYTRSIASSVSHAWDLASLLIKPVQRLLKYPLLLSAIIDETPDSHPDKENLRQARAMMEEVARNVNEVRRRAEVIKDVLTSKKKPVNVTVAASVNLGKMKNLRIIKAPPVDENSEAAQVERMSQELKRIEVFAQQFAKNIVDWARSMSKVIGALRTWSIGFGKVIGLSPDQGSEAFEAFLTVVEQQLMPLCVDLEAVIGERLLREIVHLLKTMNQPYKLLASMTEQEPLHYHLLNMNVSAKNRPPPTLLAASTNYLALRAQLAAELPTYLALLHQGLSISVRRLAYIQTRFWKDVKDKWGELWEMLRVDGELNAGHEETVTVWQSRWMDVDEVLASLNINQRRKIYQEPERSRSSGASNHPVLANMDYPLPQAGRKQSSNMATEMLSSLDPSQSTYPSNYVSSPLPLTSSSSRHRNRDSAPDDSSYHGLRRPSRRNSNESLHGRFRAAKGKSPARSPARRSERDDFGDYVYPDLPTPPHYHDHQPSSAHQPHYKGKPGGSSMPNLPRRKSMPLSTEAANPRATRRATSPPHGGDRYPGEEPPYSAAYANHPYGTSMASRDSYASERNGRSNVDVSRSSTSSHKKSTDSSSKTQRPTHGRNRSGSITSFFKGDKDRGDRDREREREHESSPVPNLPEPDSRYMSHSNRDSWVTKPAKYVCQVIHPCQPPAAVSYFSFPFFTLVNGDLYEVLQEAGHPSIHPKLPLYVDDGEDCLLLCRDIKGNVGWALASFLEPLNLSR</sequence>
<proteinExistence type="predicted"/>